<dbReference type="AlphaFoldDB" id="A0A0L0P3M0"/>
<dbReference type="PANTHER" id="PTHR28230">
    <property type="entry name" value="CHROMOSOME 1, WHOLE GENOME SHOTGUN SEQUENCE"/>
    <property type="match status" value="1"/>
</dbReference>
<dbReference type="VEuPathDB" id="FungiDB:CJI96_0001984"/>
<dbReference type="VEuPathDB" id="FungiDB:B9J08_003484"/>
<accession>A0A0L0P3M0</accession>
<gene>
    <name evidence="1" type="ORF">QG37_01695</name>
</gene>
<dbReference type="Proteomes" id="UP000037122">
    <property type="component" value="Unassembled WGS sequence"/>
</dbReference>
<sequence length="88" mass="10279">MSYPGLINTEVTAAIPLDDTDTENDDTDLDYYSELDSEYNLLAQEQWEESLKQIEGLVNFVLMPLIGRLLGRRTAHIVWRHFANWYFP</sequence>
<comment type="caution">
    <text evidence="1">The sequence shown here is derived from an EMBL/GenBank/DDBJ whole genome shotgun (WGS) entry which is preliminary data.</text>
</comment>
<dbReference type="EMBL" id="LGST01000016">
    <property type="protein sequence ID" value="KNE00830.1"/>
    <property type="molecule type" value="Genomic_DNA"/>
</dbReference>
<dbReference type="GO" id="GO:0070096">
    <property type="term" value="P:mitochondrial outer membrane translocase complex assembly"/>
    <property type="evidence" value="ECO:0007669"/>
    <property type="project" value="InterPro"/>
</dbReference>
<dbReference type="VEuPathDB" id="FungiDB:QG37_01695"/>
<dbReference type="GO" id="GO:0045040">
    <property type="term" value="P:protein insertion into mitochondrial outer membrane"/>
    <property type="evidence" value="ECO:0007669"/>
    <property type="project" value="InterPro"/>
</dbReference>
<protein>
    <submittedName>
        <fullName evidence="1">Uncharacterized protein</fullName>
    </submittedName>
</protein>
<dbReference type="VEuPathDB" id="FungiDB:CJI97_003558"/>
<evidence type="ECO:0000313" key="2">
    <source>
        <dbReference type="Proteomes" id="UP000037122"/>
    </source>
</evidence>
<dbReference type="Pfam" id="PF19117">
    <property type="entry name" value="Mim2"/>
    <property type="match status" value="1"/>
</dbReference>
<organism evidence="1 2">
    <name type="scientific">Candidozyma auris</name>
    <name type="common">Yeast</name>
    <name type="synonym">Candida auris</name>
    <dbReference type="NCBI Taxonomy" id="498019"/>
    <lineage>
        <taxon>Eukaryota</taxon>
        <taxon>Fungi</taxon>
        <taxon>Dikarya</taxon>
        <taxon>Ascomycota</taxon>
        <taxon>Saccharomycotina</taxon>
        <taxon>Pichiomycetes</taxon>
        <taxon>Metschnikowiaceae</taxon>
        <taxon>Candidozyma</taxon>
    </lineage>
</organism>
<reference evidence="2" key="1">
    <citation type="journal article" date="2015" name="BMC Genomics">
        <title>Draft genome of a commonly misdiagnosed multidrug resistant pathogen Candida auris.</title>
        <authorList>
            <person name="Chatterjee S."/>
            <person name="Alampalli S.V."/>
            <person name="Nageshan R.K."/>
            <person name="Chettiar S.T."/>
            <person name="Joshi S."/>
            <person name="Tatu U.S."/>
        </authorList>
    </citation>
    <scope>NUCLEOTIDE SEQUENCE [LARGE SCALE GENOMIC DNA]</scope>
    <source>
        <strain evidence="2">6684</strain>
    </source>
</reference>
<evidence type="ECO:0000313" key="1">
    <source>
        <dbReference type="EMBL" id="KNE00830.1"/>
    </source>
</evidence>
<dbReference type="GO" id="GO:0005741">
    <property type="term" value="C:mitochondrial outer membrane"/>
    <property type="evidence" value="ECO:0007669"/>
    <property type="project" value="TreeGrafter"/>
</dbReference>
<dbReference type="InterPro" id="IPR037652">
    <property type="entry name" value="Mim2"/>
</dbReference>
<dbReference type="VEuPathDB" id="FungiDB:CJJ09_000622"/>
<proteinExistence type="predicted"/>
<dbReference type="PANTHER" id="PTHR28230:SF1">
    <property type="entry name" value="MITOCHONDRIAL IMPORT PROTEIN 2"/>
    <property type="match status" value="1"/>
</dbReference>
<dbReference type="VEuPathDB" id="FungiDB:CJJ07_001721"/>
<name>A0A0L0P3M0_CANAR</name>